<accession>A0A5C3M2I9</accession>
<evidence type="ECO:0000313" key="2">
    <source>
        <dbReference type="EMBL" id="TFK38953.1"/>
    </source>
</evidence>
<dbReference type="AlphaFoldDB" id="A0A5C3M2I9"/>
<dbReference type="EMBL" id="ML213601">
    <property type="protein sequence ID" value="TFK38953.1"/>
    <property type="molecule type" value="Genomic_DNA"/>
</dbReference>
<proteinExistence type="predicted"/>
<protein>
    <submittedName>
        <fullName evidence="2">Uncharacterized protein</fullName>
    </submittedName>
</protein>
<keyword evidence="3" id="KW-1185">Reference proteome</keyword>
<evidence type="ECO:0000256" key="1">
    <source>
        <dbReference type="SAM" id="MobiDB-lite"/>
    </source>
</evidence>
<dbReference type="OrthoDB" id="27483at2759"/>
<feature type="region of interest" description="Disordered" evidence="1">
    <location>
        <begin position="64"/>
        <end position="99"/>
    </location>
</feature>
<sequence length="99" mass="11201">MDTNNFAPAFGVGNFGLFKKLHTHLLEEADAEEKIILEVYRLNVYGERKCRNQLTSLDSFFKPRKDTPRSEDIGHNASHRSYASARKRVSSESGWGVGV</sequence>
<gene>
    <name evidence="2" type="ORF">BDQ12DRAFT_745592</name>
</gene>
<name>A0A5C3M2I9_9AGAR</name>
<reference evidence="2 3" key="1">
    <citation type="journal article" date="2019" name="Nat. Ecol. Evol.">
        <title>Megaphylogeny resolves global patterns of mushroom evolution.</title>
        <authorList>
            <person name="Varga T."/>
            <person name="Krizsan K."/>
            <person name="Foldi C."/>
            <person name="Dima B."/>
            <person name="Sanchez-Garcia M."/>
            <person name="Sanchez-Ramirez S."/>
            <person name="Szollosi G.J."/>
            <person name="Szarkandi J.G."/>
            <person name="Papp V."/>
            <person name="Albert L."/>
            <person name="Andreopoulos W."/>
            <person name="Angelini C."/>
            <person name="Antonin V."/>
            <person name="Barry K.W."/>
            <person name="Bougher N.L."/>
            <person name="Buchanan P."/>
            <person name="Buyck B."/>
            <person name="Bense V."/>
            <person name="Catcheside P."/>
            <person name="Chovatia M."/>
            <person name="Cooper J."/>
            <person name="Damon W."/>
            <person name="Desjardin D."/>
            <person name="Finy P."/>
            <person name="Geml J."/>
            <person name="Haridas S."/>
            <person name="Hughes K."/>
            <person name="Justo A."/>
            <person name="Karasinski D."/>
            <person name="Kautmanova I."/>
            <person name="Kiss B."/>
            <person name="Kocsube S."/>
            <person name="Kotiranta H."/>
            <person name="LaButti K.M."/>
            <person name="Lechner B.E."/>
            <person name="Liimatainen K."/>
            <person name="Lipzen A."/>
            <person name="Lukacs Z."/>
            <person name="Mihaltcheva S."/>
            <person name="Morgado L.N."/>
            <person name="Niskanen T."/>
            <person name="Noordeloos M.E."/>
            <person name="Ohm R.A."/>
            <person name="Ortiz-Santana B."/>
            <person name="Ovrebo C."/>
            <person name="Racz N."/>
            <person name="Riley R."/>
            <person name="Savchenko A."/>
            <person name="Shiryaev A."/>
            <person name="Soop K."/>
            <person name="Spirin V."/>
            <person name="Szebenyi C."/>
            <person name="Tomsovsky M."/>
            <person name="Tulloss R.E."/>
            <person name="Uehling J."/>
            <person name="Grigoriev I.V."/>
            <person name="Vagvolgyi C."/>
            <person name="Papp T."/>
            <person name="Martin F.M."/>
            <person name="Miettinen O."/>
            <person name="Hibbett D.S."/>
            <person name="Nagy L.G."/>
        </authorList>
    </citation>
    <scope>NUCLEOTIDE SEQUENCE [LARGE SCALE GENOMIC DNA]</scope>
    <source>
        <strain evidence="2 3">CBS 166.37</strain>
    </source>
</reference>
<dbReference type="Proteomes" id="UP000308652">
    <property type="component" value="Unassembled WGS sequence"/>
</dbReference>
<evidence type="ECO:0000313" key="3">
    <source>
        <dbReference type="Proteomes" id="UP000308652"/>
    </source>
</evidence>
<organism evidence="2 3">
    <name type="scientific">Crucibulum laeve</name>
    <dbReference type="NCBI Taxonomy" id="68775"/>
    <lineage>
        <taxon>Eukaryota</taxon>
        <taxon>Fungi</taxon>
        <taxon>Dikarya</taxon>
        <taxon>Basidiomycota</taxon>
        <taxon>Agaricomycotina</taxon>
        <taxon>Agaricomycetes</taxon>
        <taxon>Agaricomycetidae</taxon>
        <taxon>Agaricales</taxon>
        <taxon>Agaricineae</taxon>
        <taxon>Nidulariaceae</taxon>
        <taxon>Crucibulum</taxon>
    </lineage>
</organism>
<feature type="compositionally biased region" description="Basic and acidic residues" evidence="1">
    <location>
        <begin position="64"/>
        <end position="74"/>
    </location>
</feature>